<dbReference type="Gene3D" id="3.40.50.300">
    <property type="entry name" value="P-loop containing nucleotide triphosphate hydrolases"/>
    <property type="match status" value="1"/>
</dbReference>
<proteinExistence type="predicted"/>
<evidence type="ECO:0000313" key="1">
    <source>
        <dbReference type="Proteomes" id="UP000694844"/>
    </source>
</evidence>
<organism evidence="1 2">
    <name type="scientific">Crassostrea virginica</name>
    <name type="common">Eastern oyster</name>
    <dbReference type="NCBI Taxonomy" id="6565"/>
    <lineage>
        <taxon>Eukaryota</taxon>
        <taxon>Metazoa</taxon>
        <taxon>Spiralia</taxon>
        <taxon>Lophotrochozoa</taxon>
        <taxon>Mollusca</taxon>
        <taxon>Bivalvia</taxon>
        <taxon>Autobranchia</taxon>
        <taxon>Pteriomorphia</taxon>
        <taxon>Ostreida</taxon>
        <taxon>Ostreoidea</taxon>
        <taxon>Ostreidae</taxon>
        <taxon>Crassostrea</taxon>
    </lineage>
</organism>
<gene>
    <name evidence="2" type="primary">LOC111107017</name>
</gene>
<reference evidence="2" key="1">
    <citation type="submission" date="2025-08" db="UniProtKB">
        <authorList>
            <consortium name="RefSeq"/>
        </authorList>
    </citation>
    <scope>IDENTIFICATION</scope>
    <source>
        <tissue evidence="2">Whole sample</tissue>
    </source>
</reference>
<dbReference type="RefSeq" id="XP_022297653.1">
    <property type="nucleotide sequence ID" value="XM_022441945.1"/>
</dbReference>
<sequence length="288" mass="33235">MDSYYLKNEWTTGAEFSHEGKNMLRKDITDVCESVPIHCKNVNILLIGRMASGKSSFTNTLRTAFRKNCQYIDMAASVHVLGINQESVTSKLHKVNLHRWRDDAALRIFDCRGFPRKCNKDSPFQNDLQSAIMGLIKDNYKFKEDKAIDENDPYFRKNPTISNQMHCVVFVIKATDIEHFQQTESFDVLRNMQIFLGKHSIPLRIVLTSIDELEFCVNHPLEYIYWSKEAKLRAEAARDMFLLSNPQILAVANYTIERKPVITKDVLALEALDNILHQALSFIEDNTI</sequence>
<accession>A0A8B8B3M5</accession>
<name>A0A8B8B3M5_CRAVI</name>
<dbReference type="SUPFAM" id="SSF52540">
    <property type="entry name" value="P-loop containing nucleoside triphosphate hydrolases"/>
    <property type="match status" value="1"/>
</dbReference>
<dbReference type="Proteomes" id="UP000694844">
    <property type="component" value="Chromosome 8"/>
</dbReference>
<dbReference type="PANTHER" id="PTHR14241">
    <property type="entry name" value="INTERFERON-INDUCED PROTEIN 44"/>
    <property type="match status" value="1"/>
</dbReference>
<dbReference type="KEGG" id="cvn:111107017"/>
<dbReference type="GeneID" id="111107017"/>
<dbReference type="PANTHER" id="PTHR14241:SF32">
    <property type="entry name" value="VWFA DOMAIN-CONTAINING PROTEIN-RELATED"/>
    <property type="match status" value="1"/>
</dbReference>
<evidence type="ECO:0000313" key="2">
    <source>
        <dbReference type="RefSeq" id="XP_022297653.1"/>
    </source>
</evidence>
<protein>
    <submittedName>
        <fullName evidence="2">Interferon-induced protein 44-like</fullName>
    </submittedName>
</protein>
<keyword evidence="1" id="KW-1185">Reference proteome</keyword>
<dbReference type="AlphaFoldDB" id="A0A8B8B3M5"/>
<dbReference type="InterPro" id="IPR027417">
    <property type="entry name" value="P-loop_NTPase"/>
</dbReference>
<dbReference type="OrthoDB" id="25620at2759"/>